<proteinExistence type="predicted"/>
<organism evidence="1 2">
    <name type="scientific">Roridomyces roridus</name>
    <dbReference type="NCBI Taxonomy" id="1738132"/>
    <lineage>
        <taxon>Eukaryota</taxon>
        <taxon>Fungi</taxon>
        <taxon>Dikarya</taxon>
        <taxon>Basidiomycota</taxon>
        <taxon>Agaricomycotina</taxon>
        <taxon>Agaricomycetes</taxon>
        <taxon>Agaricomycetidae</taxon>
        <taxon>Agaricales</taxon>
        <taxon>Marasmiineae</taxon>
        <taxon>Mycenaceae</taxon>
        <taxon>Roridomyces</taxon>
    </lineage>
</organism>
<dbReference type="Proteomes" id="UP001221142">
    <property type="component" value="Unassembled WGS sequence"/>
</dbReference>
<evidence type="ECO:0000313" key="2">
    <source>
        <dbReference type="Proteomes" id="UP001221142"/>
    </source>
</evidence>
<evidence type="ECO:0000313" key="1">
    <source>
        <dbReference type="EMBL" id="KAJ7641959.1"/>
    </source>
</evidence>
<gene>
    <name evidence="1" type="ORF">FB45DRAFT_1054328</name>
</gene>
<comment type="caution">
    <text evidence="1">The sequence shown here is derived from an EMBL/GenBank/DDBJ whole genome shotgun (WGS) entry which is preliminary data.</text>
</comment>
<keyword evidence="2" id="KW-1185">Reference proteome</keyword>
<name>A0AAD7FX50_9AGAR</name>
<dbReference type="EMBL" id="JARKIF010000004">
    <property type="protein sequence ID" value="KAJ7641959.1"/>
    <property type="molecule type" value="Genomic_DNA"/>
</dbReference>
<sequence>MPDGFRLSFDLTSVDASPFALQIRAISIPLTRPLASFRVLLARHAEAHPSDSTALLAASGTISRQPAGFCMPQWAACDGVHSATQCNTHVSYARRGTSWTDVRVKASSGMSGVFGAKIHQRATPASTLYPHARHARTVCTFTFPVDTFVQREFGRRLEFTFSRLLGHKKTIVDTLITSVAPVRIPFRCSSPPLTRLMTRLARGLRDVVLRTHK</sequence>
<accession>A0AAD7FX50</accession>
<reference evidence="1" key="1">
    <citation type="submission" date="2023-03" db="EMBL/GenBank/DDBJ databases">
        <title>Massive genome expansion in bonnet fungi (Mycena s.s.) driven by repeated elements and novel gene families across ecological guilds.</title>
        <authorList>
            <consortium name="Lawrence Berkeley National Laboratory"/>
            <person name="Harder C.B."/>
            <person name="Miyauchi S."/>
            <person name="Viragh M."/>
            <person name="Kuo A."/>
            <person name="Thoen E."/>
            <person name="Andreopoulos B."/>
            <person name="Lu D."/>
            <person name="Skrede I."/>
            <person name="Drula E."/>
            <person name="Henrissat B."/>
            <person name="Morin E."/>
            <person name="Kohler A."/>
            <person name="Barry K."/>
            <person name="LaButti K."/>
            <person name="Morin E."/>
            <person name="Salamov A."/>
            <person name="Lipzen A."/>
            <person name="Mereny Z."/>
            <person name="Hegedus B."/>
            <person name="Baldrian P."/>
            <person name="Stursova M."/>
            <person name="Weitz H."/>
            <person name="Taylor A."/>
            <person name="Grigoriev I.V."/>
            <person name="Nagy L.G."/>
            <person name="Martin F."/>
            <person name="Kauserud H."/>
        </authorList>
    </citation>
    <scope>NUCLEOTIDE SEQUENCE</scope>
    <source>
        <strain evidence="1">9284</strain>
    </source>
</reference>
<dbReference type="AlphaFoldDB" id="A0AAD7FX50"/>
<protein>
    <submittedName>
        <fullName evidence="1">Uncharacterized protein</fullName>
    </submittedName>
</protein>